<feature type="compositionally biased region" description="Basic residues" evidence="1">
    <location>
        <begin position="1"/>
        <end position="10"/>
    </location>
</feature>
<sequence>MRPLRNRYGRRPAPAEGPDVGPVGQRDASHAGRGEPTGRAARRQIIAVREDGGEPPHHVTALLDAHAADLDQRIAELTALREDIRGLRDRADGSDPARCAEDMVCHVLPVDRPPGPPEEPGR</sequence>
<evidence type="ECO:0000313" key="4">
    <source>
        <dbReference type="Proteomes" id="UP000007517"/>
    </source>
</evidence>
<name>H6RIL5_BLASD</name>
<dbReference type="KEGG" id="bsd:BLASA_1270"/>
<evidence type="ECO:0000259" key="2">
    <source>
        <dbReference type="Pfam" id="PF09278"/>
    </source>
</evidence>
<evidence type="ECO:0000256" key="1">
    <source>
        <dbReference type="SAM" id="MobiDB-lite"/>
    </source>
</evidence>
<dbReference type="Gene3D" id="1.10.1660.10">
    <property type="match status" value="1"/>
</dbReference>
<dbReference type="EMBL" id="FO117623">
    <property type="protein sequence ID" value="CCG02209.1"/>
    <property type="molecule type" value="Genomic_DNA"/>
</dbReference>
<dbReference type="HOGENOM" id="CLU_2022265_0_0_11"/>
<proteinExistence type="predicted"/>
<organism evidence="3 4">
    <name type="scientific">Blastococcus saxobsidens (strain DD2)</name>
    <dbReference type="NCBI Taxonomy" id="1146883"/>
    <lineage>
        <taxon>Bacteria</taxon>
        <taxon>Bacillati</taxon>
        <taxon>Actinomycetota</taxon>
        <taxon>Actinomycetes</taxon>
        <taxon>Geodermatophilales</taxon>
        <taxon>Geodermatophilaceae</taxon>
        <taxon>Blastococcus</taxon>
    </lineage>
</organism>
<dbReference type="SUPFAM" id="SSF46955">
    <property type="entry name" value="Putative DNA-binding domain"/>
    <property type="match status" value="1"/>
</dbReference>
<reference evidence="3 4" key="1">
    <citation type="journal article" date="2012" name="J. Bacteriol.">
        <title>Genome Sequence of Blastococcus saxobsidens DD2, a Stone-Inhabiting Bacterium.</title>
        <authorList>
            <person name="Chouaia B."/>
            <person name="Crotti E."/>
            <person name="Brusetti L."/>
            <person name="Daffonchio D."/>
            <person name="Essoussi I."/>
            <person name="Nouioui I."/>
            <person name="Sbissi I."/>
            <person name="Ghodhbane-Gtari F."/>
            <person name="Gtari M."/>
            <person name="Vacherie B."/>
            <person name="Barbe V."/>
            <person name="Medigue C."/>
            <person name="Gury J."/>
            <person name="Pujic P."/>
            <person name="Normand P."/>
        </authorList>
    </citation>
    <scope>NUCLEOTIDE SEQUENCE [LARGE SCALE GENOMIC DNA]</scope>
    <source>
        <strain evidence="3 4">DD2</strain>
    </source>
</reference>
<dbReference type="Pfam" id="PF09278">
    <property type="entry name" value="MerR-DNA-bind"/>
    <property type="match status" value="1"/>
</dbReference>
<dbReference type="AlphaFoldDB" id="H6RIL5"/>
<reference evidence="4" key="2">
    <citation type="submission" date="2012-02" db="EMBL/GenBank/DDBJ databases">
        <title>Complete genome sequence of Blastococcus saxobsidens strain DD2.</title>
        <authorList>
            <person name="Genoscope."/>
        </authorList>
    </citation>
    <scope>NUCLEOTIDE SEQUENCE [LARGE SCALE GENOMIC DNA]</scope>
    <source>
        <strain evidence="4">DD2</strain>
    </source>
</reference>
<gene>
    <name evidence="3" type="ordered locus">BLASA_1270</name>
</gene>
<dbReference type="Proteomes" id="UP000007517">
    <property type="component" value="Chromosome"/>
</dbReference>
<dbReference type="InterPro" id="IPR009061">
    <property type="entry name" value="DNA-bd_dom_put_sf"/>
</dbReference>
<protein>
    <submittedName>
        <fullName evidence="3">Transcriptional regulator, MerR family</fullName>
    </submittedName>
</protein>
<keyword evidence="4" id="KW-1185">Reference proteome</keyword>
<dbReference type="eggNOG" id="COG0789">
    <property type="taxonomic scope" value="Bacteria"/>
</dbReference>
<feature type="domain" description="Transcription regulator MerR DNA binding" evidence="2">
    <location>
        <begin position="43"/>
        <end position="87"/>
    </location>
</feature>
<dbReference type="InterPro" id="IPR015358">
    <property type="entry name" value="Tscrpt_reg_MerR_DNA-bd"/>
</dbReference>
<evidence type="ECO:0000313" key="3">
    <source>
        <dbReference type="EMBL" id="CCG02209.1"/>
    </source>
</evidence>
<dbReference type="STRING" id="1146883.BLASA_1270"/>
<dbReference type="RefSeq" id="WP_014375106.1">
    <property type="nucleotide sequence ID" value="NC_016943.1"/>
</dbReference>
<feature type="region of interest" description="Disordered" evidence="1">
    <location>
        <begin position="1"/>
        <end position="41"/>
    </location>
</feature>
<accession>H6RIL5</accession>